<sequence>MKCHRCMNPECYREGKVCYPGESVKDLDEKDQKLLKVACDIEREFYGKLTRIEEIVEFAKRMGFKKIGIAFCIGLFDEAKVIAEVFESAGFEVYSVVCKVGAVDKSELNVEKMRPEEKEAVCNPIAQAEVLNRKGTELNVVVGLCVGHDILFQKYSKAPVTTLIVKDRVLAHNPAGAIYSRYYKRKLLSK</sequence>
<protein>
    <submittedName>
        <fullName evidence="1">Uncharacterized metal-binding protein</fullName>
    </submittedName>
</protein>
<name>A0ABY1NQL4_9BACT</name>
<dbReference type="InterPro" id="IPR014997">
    <property type="entry name" value="DUF1847"/>
</dbReference>
<keyword evidence="2" id="KW-1185">Reference proteome</keyword>
<dbReference type="Proteomes" id="UP001157911">
    <property type="component" value="Unassembled WGS sequence"/>
</dbReference>
<dbReference type="Pfam" id="PF08901">
    <property type="entry name" value="DUF1847"/>
    <property type="match status" value="1"/>
</dbReference>
<comment type="caution">
    <text evidence="1">The sequence shown here is derived from an EMBL/GenBank/DDBJ whole genome shotgun (WGS) entry which is preliminary data.</text>
</comment>
<accession>A0ABY1NQL4</accession>
<proteinExistence type="predicted"/>
<evidence type="ECO:0000313" key="1">
    <source>
        <dbReference type="EMBL" id="SMP15763.1"/>
    </source>
</evidence>
<organism evidence="1 2">
    <name type="scientific">Desulfurobacterium pacificum</name>
    <dbReference type="NCBI Taxonomy" id="240166"/>
    <lineage>
        <taxon>Bacteria</taxon>
        <taxon>Pseudomonadati</taxon>
        <taxon>Aquificota</taxon>
        <taxon>Aquificia</taxon>
        <taxon>Desulfurobacteriales</taxon>
        <taxon>Desulfurobacteriaceae</taxon>
        <taxon>Desulfurobacterium</taxon>
    </lineage>
</organism>
<evidence type="ECO:0000313" key="2">
    <source>
        <dbReference type="Proteomes" id="UP001157911"/>
    </source>
</evidence>
<dbReference type="EMBL" id="FXUB01000004">
    <property type="protein sequence ID" value="SMP15763.1"/>
    <property type="molecule type" value="Genomic_DNA"/>
</dbReference>
<reference evidence="1 2" key="1">
    <citation type="submission" date="2017-05" db="EMBL/GenBank/DDBJ databases">
        <authorList>
            <person name="Varghese N."/>
            <person name="Submissions S."/>
        </authorList>
    </citation>
    <scope>NUCLEOTIDE SEQUENCE [LARGE SCALE GENOMIC DNA]</scope>
    <source>
        <strain evidence="1 2">DSM 15522</strain>
    </source>
</reference>
<gene>
    <name evidence="1" type="ORF">SAMN06265339_1419</name>
</gene>
<dbReference type="RefSeq" id="WP_283400868.1">
    <property type="nucleotide sequence ID" value="NZ_FXUB01000004.1"/>
</dbReference>